<sequence>MLLFFDAIERQQVTDGVLKAERTLSIFKELEETSVQTLARIAVEKISRAPQTLHDLVAQSPQGNSQSHDRQGNHTAGYGAEKNGVSQYWAGIENVMGNTGMQLLETYDLRTPSQENFTPINWGTPSSSTDHSEEHGTQQ</sequence>
<evidence type="ECO:0000313" key="2">
    <source>
        <dbReference type="EMBL" id="EMD69424.1"/>
    </source>
</evidence>
<dbReference type="OrthoDB" id="1747771at2759"/>
<dbReference type="STRING" id="665912.M2RS64"/>
<gene>
    <name evidence="2" type="ORF">COCSADRAFT_186331</name>
</gene>
<accession>M2RS64</accession>
<keyword evidence="3" id="KW-1185">Reference proteome</keyword>
<feature type="compositionally biased region" description="Polar residues" evidence="1">
    <location>
        <begin position="115"/>
        <end position="129"/>
    </location>
</feature>
<organism evidence="2 3">
    <name type="scientific">Cochliobolus sativus (strain ND90Pr / ATCC 201652)</name>
    <name type="common">Common root rot and spot blotch fungus</name>
    <name type="synonym">Bipolaris sorokiniana</name>
    <dbReference type="NCBI Taxonomy" id="665912"/>
    <lineage>
        <taxon>Eukaryota</taxon>
        <taxon>Fungi</taxon>
        <taxon>Dikarya</taxon>
        <taxon>Ascomycota</taxon>
        <taxon>Pezizomycotina</taxon>
        <taxon>Dothideomycetes</taxon>
        <taxon>Pleosporomycetidae</taxon>
        <taxon>Pleosporales</taxon>
        <taxon>Pleosporineae</taxon>
        <taxon>Pleosporaceae</taxon>
        <taxon>Bipolaris</taxon>
    </lineage>
</organism>
<feature type="region of interest" description="Disordered" evidence="1">
    <location>
        <begin position="115"/>
        <end position="139"/>
    </location>
</feature>
<dbReference type="Proteomes" id="UP000016934">
    <property type="component" value="Unassembled WGS sequence"/>
</dbReference>
<dbReference type="AlphaFoldDB" id="M2RS64"/>
<dbReference type="RefSeq" id="XP_007694749.1">
    <property type="nucleotide sequence ID" value="XM_007696559.1"/>
</dbReference>
<evidence type="ECO:0000313" key="3">
    <source>
        <dbReference type="Proteomes" id="UP000016934"/>
    </source>
</evidence>
<dbReference type="EMBL" id="KB445637">
    <property type="protein sequence ID" value="EMD69424.1"/>
    <property type="molecule type" value="Genomic_DNA"/>
</dbReference>
<proteinExistence type="predicted"/>
<dbReference type="HOGENOM" id="CLU_1844914_0_0_1"/>
<name>M2RS64_COCSN</name>
<feature type="region of interest" description="Disordered" evidence="1">
    <location>
        <begin position="59"/>
        <end position="80"/>
    </location>
</feature>
<evidence type="ECO:0000256" key="1">
    <source>
        <dbReference type="SAM" id="MobiDB-lite"/>
    </source>
</evidence>
<protein>
    <submittedName>
        <fullName evidence="2">Uncharacterized protein</fullName>
    </submittedName>
</protein>
<reference evidence="2 3" key="1">
    <citation type="journal article" date="2012" name="PLoS Pathog.">
        <title>Diverse lifestyles and strategies of plant pathogenesis encoded in the genomes of eighteen Dothideomycetes fungi.</title>
        <authorList>
            <person name="Ohm R.A."/>
            <person name="Feau N."/>
            <person name="Henrissat B."/>
            <person name="Schoch C.L."/>
            <person name="Horwitz B.A."/>
            <person name="Barry K.W."/>
            <person name="Condon B.J."/>
            <person name="Copeland A.C."/>
            <person name="Dhillon B."/>
            <person name="Glaser F."/>
            <person name="Hesse C.N."/>
            <person name="Kosti I."/>
            <person name="LaButti K."/>
            <person name="Lindquist E.A."/>
            <person name="Lucas S."/>
            <person name="Salamov A.A."/>
            <person name="Bradshaw R.E."/>
            <person name="Ciuffetti L."/>
            <person name="Hamelin R.C."/>
            <person name="Kema G.H.J."/>
            <person name="Lawrence C."/>
            <person name="Scott J.A."/>
            <person name="Spatafora J.W."/>
            <person name="Turgeon B.G."/>
            <person name="de Wit P.J.G.M."/>
            <person name="Zhong S."/>
            <person name="Goodwin S.B."/>
            <person name="Grigoriev I.V."/>
        </authorList>
    </citation>
    <scope>NUCLEOTIDE SEQUENCE [LARGE SCALE GENOMIC DNA]</scope>
    <source>
        <strain evidence="3">ND90Pr / ATCC 201652</strain>
    </source>
</reference>
<dbReference type="KEGG" id="bsc:COCSADRAFT_186331"/>
<feature type="compositionally biased region" description="Basic and acidic residues" evidence="1">
    <location>
        <begin position="130"/>
        <end position="139"/>
    </location>
</feature>
<dbReference type="GeneID" id="19133557"/>
<reference evidence="3" key="2">
    <citation type="journal article" date="2013" name="PLoS Genet.">
        <title>Comparative genome structure, secondary metabolite, and effector coding capacity across Cochliobolus pathogens.</title>
        <authorList>
            <person name="Condon B.J."/>
            <person name="Leng Y."/>
            <person name="Wu D."/>
            <person name="Bushley K.E."/>
            <person name="Ohm R.A."/>
            <person name="Otillar R."/>
            <person name="Martin J."/>
            <person name="Schackwitz W."/>
            <person name="Grimwood J."/>
            <person name="MohdZainudin N."/>
            <person name="Xue C."/>
            <person name="Wang R."/>
            <person name="Manning V.A."/>
            <person name="Dhillon B."/>
            <person name="Tu Z.J."/>
            <person name="Steffenson B.J."/>
            <person name="Salamov A."/>
            <person name="Sun H."/>
            <person name="Lowry S."/>
            <person name="LaButti K."/>
            <person name="Han J."/>
            <person name="Copeland A."/>
            <person name="Lindquist E."/>
            <person name="Barry K."/>
            <person name="Schmutz J."/>
            <person name="Baker S.E."/>
            <person name="Ciuffetti L.M."/>
            <person name="Grigoriev I.V."/>
            <person name="Zhong S."/>
            <person name="Turgeon B.G."/>
        </authorList>
    </citation>
    <scope>NUCLEOTIDE SEQUENCE [LARGE SCALE GENOMIC DNA]</scope>
    <source>
        <strain evidence="3">ND90Pr / ATCC 201652</strain>
    </source>
</reference>